<sequence>MNRIKRSLILGSAAILMHAAHAEELAKPALQWSSSGFVHPESVAYDSKRDNFYVTNNDGGPMAQDGKAYISRLGKNGELLEKSWVRGLNAPKGIAQYEDSLYIADIQQLRIVDIPSGKVTQTITAEDSKMLNDVSVDKQGNVYVSDVVGGGIFRLQGQTLSKWVESNAFSHPNGLFVDGNRLLVANWGEGMREDFSTDTLGGIYAVDIATKKVEPLPGAQQIGNLDGITKIRGNIIVSDMLAGKIMQYSNGQTKPLFDSGKGSADIASYGDNLLVPVMPEGKIDSYTFKP</sequence>
<feature type="signal peptide" evidence="1">
    <location>
        <begin position="1"/>
        <end position="22"/>
    </location>
</feature>
<accession>A0A5J6Q0L6</accession>
<name>A0A5J6Q0L6_9NEIS</name>
<gene>
    <name evidence="2" type="ORF">D0T92_09400</name>
</gene>
<organism evidence="2 3">
    <name type="scientific">Neisseria zalophi</name>
    <dbReference type="NCBI Taxonomy" id="640030"/>
    <lineage>
        <taxon>Bacteria</taxon>
        <taxon>Pseudomonadati</taxon>
        <taxon>Pseudomonadota</taxon>
        <taxon>Betaproteobacteria</taxon>
        <taxon>Neisseriales</taxon>
        <taxon>Neisseriaceae</taxon>
        <taxon>Neisseria</taxon>
    </lineage>
</organism>
<feature type="chain" id="PRO_5023867107" description="ATP/GTP-binding protein" evidence="1">
    <location>
        <begin position="23"/>
        <end position="290"/>
    </location>
</feature>
<dbReference type="InterPro" id="IPR011042">
    <property type="entry name" value="6-blade_b-propeller_TolB-like"/>
</dbReference>
<evidence type="ECO:0000313" key="3">
    <source>
        <dbReference type="Proteomes" id="UP000325713"/>
    </source>
</evidence>
<dbReference type="Gene3D" id="2.120.10.30">
    <property type="entry name" value="TolB, C-terminal domain"/>
    <property type="match status" value="1"/>
</dbReference>
<protein>
    <recommendedName>
        <fullName evidence="4">ATP/GTP-binding protein</fullName>
    </recommendedName>
</protein>
<dbReference type="AlphaFoldDB" id="A0A5J6Q0L6"/>
<evidence type="ECO:0000256" key="1">
    <source>
        <dbReference type="SAM" id="SignalP"/>
    </source>
</evidence>
<dbReference type="EMBL" id="CP031700">
    <property type="protein sequence ID" value="QEY26722.1"/>
    <property type="molecule type" value="Genomic_DNA"/>
</dbReference>
<keyword evidence="3" id="KW-1185">Reference proteome</keyword>
<evidence type="ECO:0000313" key="2">
    <source>
        <dbReference type="EMBL" id="QEY26722.1"/>
    </source>
</evidence>
<dbReference type="KEGG" id="nzl:D0T92_09400"/>
<reference evidence="2 3" key="1">
    <citation type="submission" date="2018-08" db="EMBL/GenBank/DDBJ databases">
        <title>Neisseria zalophi ATCC BAA-2455 complete genome.</title>
        <authorList>
            <person name="Veseli I.A."/>
            <person name="Buttler R."/>
            <person name="Mascarenhas dos Santos A.C."/>
            <person name="Pombert J.-F."/>
        </authorList>
    </citation>
    <scope>NUCLEOTIDE SEQUENCE [LARGE SCALE GENOMIC DNA]</scope>
    <source>
        <strain evidence="2 3">ATCC BAA-2455</strain>
    </source>
</reference>
<dbReference type="OrthoDB" id="7675395at2"/>
<dbReference type="RefSeq" id="WP_151052259.1">
    <property type="nucleotide sequence ID" value="NZ_CP031700.1"/>
</dbReference>
<dbReference type="SUPFAM" id="SSF63825">
    <property type="entry name" value="YWTD domain"/>
    <property type="match status" value="1"/>
</dbReference>
<evidence type="ECO:0008006" key="4">
    <source>
        <dbReference type="Google" id="ProtNLM"/>
    </source>
</evidence>
<keyword evidence="1" id="KW-0732">Signal</keyword>
<dbReference type="Proteomes" id="UP000325713">
    <property type="component" value="Chromosome"/>
</dbReference>
<proteinExistence type="predicted"/>